<accession>A0A0E2YZH8</accession>
<dbReference type="NCBIfam" id="NF001325">
    <property type="entry name" value="PRK00259.1-3"/>
    <property type="match status" value="1"/>
</dbReference>
<feature type="transmembrane region" description="Helical" evidence="5">
    <location>
        <begin position="47"/>
        <end position="68"/>
    </location>
</feature>
<comment type="function">
    <text evidence="5">Plays a role in cell envelope biogenesis, maintenance of cell envelope integrity and membrane homeostasis.</text>
</comment>
<protein>
    <recommendedName>
        <fullName evidence="5">Inner membrane-spanning protein YciB</fullName>
    </recommendedName>
</protein>
<evidence type="ECO:0000256" key="5">
    <source>
        <dbReference type="HAMAP-Rule" id="MF_00189"/>
    </source>
</evidence>
<keyword evidence="4 5" id="KW-0472">Membrane</keyword>
<sequence length="204" mass="23095">MKLFFDLFPIILFFAAYQLYDQLPPDIVAGLDRIPFLVLIPGAPENAILFATAIAILASVLQVGLYFFKHHRFESMHLVTLGLVVVLGGATLMFRDPTFIKWKPTVVNWLFGLAFLASQLFTRKPLVQRMMSTAITLPTSIWNRLNGAWIIFFLVSGLANLYVAYAFTEAVWVNFKLFGMLGLTLLFVVGQAFYLTRYLNPSED</sequence>
<evidence type="ECO:0000313" key="7">
    <source>
        <dbReference type="Proteomes" id="UP000028839"/>
    </source>
</evidence>
<evidence type="ECO:0000256" key="2">
    <source>
        <dbReference type="ARBA" id="ARBA00022692"/>
    </source>
</evidence>
<dbReference type="HAMAP" id="MF_00189">
    <property type="entry name" value="YciB"/>
    <property type="match status" value="1"/>
</dbReference>
<dbReference type="Proteomes" id="UP000028839">
    <property type="component" value="Unassembled WGS sequence"/>
</dbReference>
<comment type="similarity">
    <text evidence="5">Belongs to the YciB family.</text>
</comment>
<evidence type="ECO:0000256" key="3">
    <source>
        <dbReference type="ARBA" id="ARBA00022989"/>
    </source>
</evidence>
<feature type="transmembrane region" description="Helical" evidence="5">
    <location>
        <begin position="177"/>
        <end position="196"/>
    </location>
</feature>
<proteinExistence type="inferred from homology"/>
<feature type="transmembrane region" description="Helical" evidence="5">
    <location>
        <begin position="75"/>
        <end position="94"/>
    </location>
</feature>
<dbReference type="HOGENOM" id="CLU_089554_2_0_6"/>
<evidence type="ECO:0000313" key="6">
    <source>
        <dbReference type="EMBL" id="KFI18644.1"/>
    </source>
</evidence>
<gene>
    <name evidence="5" type="primary">yciB</name>
    <name evidence="6" type="ORF">IB75_12705</name>
</gene>
<dbReference type="EMBL" id="JPGN01000075">
    <property type="protein sequence ID" value="KFI18644.1"/>
    <property type="molecule type" value="Genomic_DNA"/>
</dbReference>
<dbReference type="OrthoDB" id="9788219at2"/>
<comment type="caution">
    <text evidence="6">The sequence shown here is derived from an EMBL/GenBank/DDBJ whole genome shotgun (WGS) entry which is preliminary data.</text>
</comment>
<evidence type="ECO:0000256" key="1">
    <source>
        <dbReference type="ARBA" id="ARBA00022475"/>
    </source>
</evidence>
<name>A0A0E2YZH8_9GAMM</name>
<dbReference type="Pfam" id="PF04279">
    <property type="entry name" value="IspA"/>
    <property type="match status" value="1"/>
</dbReference>
<dbReference type="AlphaFoldDB" id="A0A0E2YZH8"/>
<dbReference type="PANTHER" id="PTHR36917:SF1">
    <property type="entry name" value="INNER MEMBRANE-SPANNING PROTEIN YCIB"/>
    <property type="match status" value="1"/>
</dbReference>
<keyword evidence="3 5" id="KW-1133">Transmembrane helix</keyword>
<feature type="transmembrane region" description="Helical" evidence="5">
    <location>
        <begin position="147"/>
        <end position="165"/>
    </location>
</feature>
<keyword evidence="2 5" id="KW-0812">Transmembrane</keyword>
<reference evidence="6 7" key="1">
    <citation type="submission" date="2014-07" db="EMBL/GenBank/DDBJ databases">
        <title>Comparative analysis of Nitrosococcus oceani genome inventories of strains from Pacific and Atlantic gyres.</title>
        <authorList>
            <person name="Lim C.K."/>
            <person name="Wang L."/>
            <person name="Sayavedra-Soto L.A."/>
            <person name="Klotz M.G."/>
        </authorList>
    </citation>
    <scope>NUCLEOTIDE SEQUENCE [LARGE SCALE GENOMIC DNA]</scope>
    <source>
        <strain evidence="6 7">C-27</strain>
    </source>
</reference>
<keyword evidence="1 5" id="KW-1003">Cell membrane</keyword>
<keyword evidence="5" id="KW-0997">Cell inner membrane</keyword>
<organism evidence="6 7">
    <name type="scientific">Nitrosococcus oceani C-27</name>
    <dbReference type="NCBI Taxonomy" id="314279"/>
    <lineage>
        <taxon>Bacteria</taxon>
        <taxon>Pseudomonadati</taxon>
        <taxon>Pseudomonadota</taxon>
        <taxon>Gammaproteobacteria</taxon>
        <taxon>Chromatiales</taxon>
        <taxon>Chromatiaceae</taxon>
        <taxon>Nitrosococcus</taxon>
    </lineage>
</organism>
<comment type="subcellular location">
    <subcellularLocation>
        <location evidence="5">Cell inner membrane</location>
        <topology evidence="5">Multi-pass membrane protein</topology>
    </subcellularLocation>
</comment>
<evidence type="ECO:0000256" key="4">
    <source>
        <dbReference type="ARBA" id="ARBA00023136"/>
    </source>
</evidence>
<dbReference type="PANTHER" id="PTHR36917">
    <property type="entry name" value="INTRACELLULAR SEPTATION PROTEIN A-RELATED"/>
    <property type="match status" value="1"/>
</dbReference>
<dbReference type="GO" id="GO:0005886">
    <property type="term" value="C:plasma membrane"/>
    <property type="evidence" value="ECO:0007669"/>
    <property type="project" value="UniProtKB-SubCell"/>
</dbReference>
<dbReference type="InterPro" id="IPR006008">
    <property type="entry name" value="YciB"/>
</dbReference>
<feature type="transmembrane region" description="Helical" evidence="5">
    <location>
        <begin position="106"/>
        <end position="126"/>
    </location>
</feature>